<keyword evidence="1" id="KW-0677">Repeat</keyword>
<organism evidence="5 6">
    <name type="scientific">Streptomyces sp. 900105245</name>
    <dbReference type="NCBI Taxonomy" id="3154379"/>
    <lineage>
        <taxon>Bacteria</taxon>
        <taxon>Bacillati</taxon>
        <taxon>Actinomycetota</taxon>
        <taxon>Actinomycetes</taxon>
        <taxon>Kitasatosporales</taxon>
        <taxon>Streptomycetaceae</taxon>
        <taxon>Streptomyces</taxon>
    </lineage>
</organism>
<dbReference type="InterPro" id="IPR050745">
    <property type="entry name" value="Multifunctional_regulatory"/>
</dbReference>
<protein>
    <recommendedName>
        <fullName evidence="7">Ankyrin repeat protein</fullName>
    </recommendedName>
</protein>
<keyword evidence="6" id="KW-1185">Reference proteome</keyword>
<evidence type="ECO:0000256" key="2">
    <source>
        <dbReference type="ARBA" id="ARBA00023043"/>
    </source>
</evidence>
<evidence type="ECO:0000313" key="6">
    <source>
        <dbReference type="Proteomes" id="UP001470023"/>
    </source>
</evidence>
<evidence type="ECO:0000313" key="5">
    <source>
        <dbReference type="EMBL" id="MER6434131.1"/>
    </source>
</evidence>
<dbReference type="Gene3D" id="1.25.40.20">
    <property type="entry name" value="Ankyrin repeat-containing domain"/>
    <property type="match status" value="1"/>
</dbReference>
<comment type="caution">
    <text evidence="5">The sequence shown here is derived from an EMBL/GenBank/DDBJ whole genome shotgun (WGS) entry which is preliminary data.</text>
</comment>
<name>A0ABV1UK64_9ACTN</name>
<dbReference type="Pfam" id="PF00023">
    <property type="entry name" value="Ank"/>
    <property type="match status" value="1"/>
</dbReference>
<evidence type="ECO:0000256" key="3">
    <source>
        <dbReference type="PROSITE-ProRule" id="PRU00023"/>
    </source>
</evidence>
<dbReference type="InterPro" id="IPR036770">
    <property type="entry name" value="Ankyrin_rpt-contain_sf"/>
</dbReference>
<evidence type="ECO:0000256" key="4">
    <source>
        <dbReference type="SAM" id="MobiDB-lite"/>
    </source>
</evidence>
<dbReference type="SMART" id="SM00248">
    <property type="entry name" value="ANK"/>
    <property type="match status" value="3"/>
</dbReference>
<feature type="region of interest" description="Disordered" evidence="4">
    <location>
        <begin position="234"/>
        <end position="273"/>
    </location>
</feature>
<reference evidence="5 6" key="1">
    <citation type="submission" date="2024-06" db="EMBL/GenBank/DDBJ databases">
        <title>The Natural Products Discovery Center: Release of the First 8490 Sequenced Strains for Exploring Actinobacteria Biosynthetic Diversity.</title>
        <authorList>
            <person name="Kalkreuter E."/>
            <person name="Kautsar S.A."/>
            <person name="Yang D."/>
            <person name="Bader C.D."/>
            <person name="Teijaro C.N."/>
            <person name="Fluegel L."/>
            <person name="Davis C.M."/>
            <person name="Simpson J.R."/>
            <person name="Lauterbach L."/>
            <person name="Steele A.D."/>
            <person name="Gui C."/>
            <person name="Meng S."/>
            <person name="Li G."/>
            <person name="Viehrig K."/>
            <person name="Ye F."/>
            <person name="Su P."/>
            <person name="Kiefer A.F."/>
            <person name="Nichols A."/>
            <person name="Cepeda A.J."/>
            <person name="Yan W."/>
            <person name="Fan B."/>
            <person name="Jiang Y."/>
            <person name="Adhikari A."/>
            <person name="Zheng C.-J."/>
            <person name="Schuster L."/>
            <person name="Cowan T.M."/>
            <person name="Smanski M.J."/>
            <person name="Chevrette M.G."/>
            <person name="De Carvalho L.P.S."/>
            <person name="Shen B."/>
        </authorList>
    </citation>
    <scope>NUCLEOTIDE SEQUENCE [LARGE SCALE GENOMIC DNA]</scope>
    <source>
        <strain evidence="5 6">NPDC001166</strain>
    </source>
</reference>
<dbReference type="EMBL" id="JBEPAZ010000085">
    <property type="protein sequence ID" value="MER6434131.1"/>
    <property type="molecule type" value="Genomic_DNA"/>
</dbReference>
<evidence type="ECO:0008006" key="7">
    <source>
        <dbReference type="Google" id="ProtNLM"/>
    </source>
</evidence>
<evidence type="ECO:0000256" key="1">
    <source>
        <dbReference type="ARBA" id="ARBA00022737"/>
    </source>
</evidence>
<dbReference type="SUPFAM" id="SSF48403">
    <property type="entry name" value="Ankyrin repeat"/>
    <property type="match status" value="1"/>
</dbReference>
<sequence>MAAALADGAKIDALDDRGMSPLHHAIAHRCADVVAELLATGADPARQSDFSNAPHFAVLDPTGIVKAAADRIDDDIHWQILRMLIEAGAPVNAGDLTGATLLDLAVATRPYPKEAVRFLTKQGARVTRQAGDLTKLLARLPYGSRTDLEIRVNEVRLLLEAGASADGALHALLGTYGYYEHEVPSDILTCRLTRCCVTVPGMSRTPAAAPPSTWLNPGPPAAISPITSQSLNFSALSTNGNDSRKRPYLGARSGRGAGIDPEARSVPRTRSHAMGAGPMFREWFVRGLRA</sequence>
<feature type="repeat" description="ANK" evidence="3">
    <location>
        <begin position="17"/>
        <end position="49"/>
    </location>
</feature>
<dbReference type="RefSeq" id="WP_352066029.1">
    <property type="nucleotide sequence ID" value="NZ_JBEPAZ010000085.1"/>
</dbReference>
<dbReference type="PROSITE" id="PS50297">
    <property type="entry name" value="ANK_REP_REGION"/>
    <property type="match status" value="1"/>
</dbReference>
<dbReference type="PANTHER" id="PTHR24189">
    <property type="entry name" value="MYOTROPHIN"/>
    <property type="match status" value="1"/>
</dbReference>
<dbReference type="PROSITE" id="PS50088">
    <property type="entry name" value="ANK_REPEAT"/>
    <property type="match status" value="1"/>
</dbReference>
<proteinExistence type="predicted"/>
<accession>A0ABV1UK64</accession>
<dbReference type="Proteomes" id="UP001470023">
    <property type="component" value="Unassembled WGS sequence"/>
</dbReference>
<gene>
    <name evidence="5" type="ORF">ABT272_41610</name>
</gene>
<dbReference type="InterPro" id="IPR002110">
    <property type="entry name" value="Ankyrin_rpt"/>
</dbReference>
<keyword evidence="2 3" id="KW-0040">ANK repeat</keyword>